<dbReference type="GO" id="GO:0009103">
    <property type="term" value="P:lipopolysaccharide biosynthetic process"/>
    <property type="evidence" value="ECO:0007669"/>
    <property type="project" value="UniProtKB-KW"/>
</dbReference>
<comment type="similarity">
    <text evidence="2">Belongs to the polysaccharide synthase family.</text>
</comment>
<evidence type="ECO:0000259" key="10">
    <source>
        <dbReference type="Pfam" id="PF08485"/>
    </source>
</evidence>
<sequence>MEAMRTNVAGSENVMEGAIEAGVSKCVLLSTDKAVFPINAMGMSKALMEKLVSAKARLHPDCRTTFSVVRYGNVMGSRGSVIPLFIDLILDGKPLTVTDLKMTRFLLPLPYTVALVDHAFEYGMQGDTFVRKAPAASMEVLAQAMIELFNSNVGIKIIGERHGEKLFETLASAAEILRSEDMGSYIRIPVDTRSINYSLYFNKGHEASSAVDDYHSHNTEQLDIEATKKLLLTLPSIQEGLTRAGIEAVR</sequence>
<name>A0A1I4F8A0_9HYPH</name>
<dbReference type="Proteomes" id="UP000323300">
    <property type="component" value="Unassembled WGS sequence"/>
</dbReference>
<reference evidence="11 12" key="1">
    <citation type="submission" date="2016-10" db="EMBL/GenBank/DDBJ databases">
        <authorList>
            <person name="Varghese N."/>
            <person name="Submissions S."/>
        </authorList>
    </citation>
    <scope>NUCLEOTIDE SEQUENCE [LARGE SCALE GENOMIC DNA]</scope>
    <source>
        <strain evidence="11 12">DSM 21822</strain>
    </source>
</reference>
<comment type="catalytic activity">
    <reaction evidence="1">
        <text>UDP-alpha-D-glucose = UDP-alpha-D-galactose</text>
        <dbReference type="Rhea" id="RHEA:22168"/>
        <dbReference type="ChEBI" id="CHEBI:58885"/>
        <dbReference type="ChEBI" id="CHEBI:66914"/>
        <dbReference type="EC" id="5.1.3.2"/>
    </reaction>
</comment>
<evidence type="ECO:0000256" key="5">
    <source>
        <dbReference type="ARBA" id="ARBA00022985"/>
    </source>
</evidence>
<keyword evidence="5" id="KW-0448">Lipopolysaccharide biosynthesis</keyword>
<protein>
    <recommendedName>
        <fullName evidence="4">UDP-glucose 4-epimerase</fullName>
        <ecNumber evidence="3">5.1.3.2</ecNumber>
    </recommendedName>
    <alternativeName>
        <fullName evidence="8">Galactowaldenase</fullName>
    </alternativeName>
    <alternativeName>
        <fullName evidence="7">UDP-galactose 4-epimerase</fullName>
    </alternativeName>
</protein>
<evidence type="ECO:0000256" key="8">
    <source>
        <dbReference type="ARBA" id="ARBA00033067"/>
    </source>
</evidence>
<gene>
    <name evidence="11" type="ORF">SAMN04488498_13914</name>
</gene>
<evidence type="ECO:0000256" key="4">
    <source>
        <dbReference type="ARBA" id="ARBA00018569"/>
    </source>
</evidence>
<dbReference type="InterPro" id="IPR013692">
    <property type="entry name" value="CapD_C"/>
</dbReference>
<dbReference type="PANTHER" id="PTHR43318">
    <property type="entry name" value="UDP-N-ACETYLGLUCOSAMINE 4,6-DEHYDRATASE"/>
    <property type="match status" value="1"/>
</dbReference>
<dbReference type="AlphaFoldDB" id="A0A1I4F8A0"/>
<dbReference type="PANTHER" id="PTHR43318:SF2">
    <property type="entry name" value="UDP-N-ACETYLGLUCOSAMINE 4,6-DEHYDRATASE (INVERTING)"/>
    <property type="match status" value="1"/>
</dbReference>
<keyword evidence="12" id="KW-1185">Reference proteome</keyword>
<dbReference type="GO" id="GO:0003978">
    <property type="term" value="F:UDP-glucose 4-epimerase activity"/>
    <property type="evidence" value="ECO:0007669"/>
    <property type="project" value="UniProtKB-EC"/>
</dbReference>
<dbReference type="Pfam" id="PF02719">
    <property type="entry name" value="Polysacc_synt_2"/>
    <property type="match status" value="1"/>
</dbReference>
<keyword evidence="6" id="KW-0413">Isomerase</keyword>
<evidence type="ECO:0000256" key="6">
    <source>
        <dbReference type="ARBA" id="ARBA00023235"/>
    </source>
</evidence>
<dbReference type="SUPFAM" id="SSF51735">
    <property type="entry name" value="NAD(P)-binding Rossmann-fold domains"/>
    <property type="match status" value="1"/>
</dbReference>
<evidence type="ECO:0000256" key="2">
    <source>
        <dbReference type="ARBA" id="ARBA00007430"/>
    </source>
</evidence>
<dbReference type="EMBL" id="FOSL01000039">
    <property type="protein sequence ID" value="SFL14205.1"/>
    <property type="molecule type" value="Genomic_DNA"/>
</dbReference>
<evidence type="ECO:0000256" key="3">
    <source>
        <dbReference type="ARBA" id="ARBA00013189"/>
    </source>
</evidence>
<evidence type="ECO:0000256" key="7">
    <source>
        <dbReference type="ARBA" id="ARBA00031367"/>
    </source>
</evidence>
<proteinExistence type="inferred from homology"/>
<evidence type="ECO:0000256" key="1">
    <source>
        <dbReference type="ARBA" id="ARBA00000083"/>
    </source>
</evidence>
<feature type="domain" description="UDP-glucose 4-epimerase CapD C-terminal" evidence="10">
    <location>
        <begin position="191"/>
        <end position="238"/>
    </location>
</feature>
<dbReference type="InterPro" id="IPR036291">
    <property type="entry name" value="NAD(P)-bd_dom_sf"/>
</dbReference>
<dbReference type="EC" id="5.1.3.2" evidence="3"/>
<accession>A0A1I4F8A0</accession>
<feature type="domain" description="Polysaccharide biosynthesis protein CapD-like" evidence="9">
    <location>
        <begin position="1"/>
        <end position="188"/>
    </location>
</feature>
<evidence type="ECO:0000259" key="9">
    <source>
        <dbReference type="Pfam" id="PF02719"/>
    </source>
</evidence>
<dbReference type="Gene3D" id="3.40.50.720">
    <property type="entry name" value="NAD(P)-binding Rossmann-like Domain"/>
    <property type="match status" value="1"/>
</dbReference>
<organism evidence="11 12">
    <name type="scientific">Neomesorhizobium albiziae</name>
    <dbReference type="NCBI Taxonomy" id="335020"/>
    <lineage>
        <taxon>Bacteria</taxon>
        <taxon>Pseudomonadati</taxon>
        <taxon>Pseudomonadota</taxon>
        <taxon>Alphaproteobacteria</taxon>
        <taxon>Hyphomicrobiales</taxon>
        <taxon>Phyllobacteriaceae</taxon>
        <taxon>Neomesorhizobium</taxon>
    </lineage>
</organism>
<evidence type="ECO:0000313" key="11">
    <source>
        <dbReference type="EMBL" id="SFL14205.1"/>
    </source>
</evidence>
<evidence type="ECO:0000313" key="12">
    <source>
        <dbReference type="Proteomes" id="UP000323300"/>
    </source>
</evidence>
<dbReference type="InterPro" id="IPR003869">
    <property type="entry name" value="Polysac_CapD-like"/>
</dbReference>
<dbReference type="Pfam" id="PF08485">
    <property type="entry name" value="Polysacc_syn_2C"/>
    <property type="match status" value="1"/>
</dbReference>
<dbReference type="InterPro" id="IPR051203">
    <property type="entry name" value="Polysaccharide_Synthase-Rel"/>
</dbReference>